<keyword evidence="1" id="KW-0804">Transcription</keyword>
<keyword evidence="1" id="KW-0240">DNA-directed RNA polymerase</keyword>
<evidence type="ECO:0000313" key="2">
    <source>
        <dbReference type="Proteomes" id="UP000755585"/>
    </source>
</evidence>
<reference evidence="1 2" key="1">
    <citation type="submission" date="2021-03" db="EMBL/GenBank/DDBJ databases">
        <title>Sequencing the genomes of 1000 actinobacteria strains.</title>
        <authorList>
            <person name="Klenk H.-P."/>
        </authorList>
    </citation>
    <scope>NUCLEOTIDE SEQUENCE [LARGE SCALE GENOMIC DNA]</scope>
    <source>
        <strain evidence="1 2">DSM 18824</strain>
    </source>
</reference>
<name>A0ABS4UBU1_9ACTN</name>
<sequence length="129" mass="14404">MAEVSCARCGKPWDAKYLRGQMAWYECVDCGAHIEKFKDGSWQDERSPWHGSPANCAHPLGGHLRWNDRHSAGVPDLIVDSLDPAAWLEAVLADLGCPECGLHDGRPLPKSVARTWRSWLRRKIGKVTS</sequence>
<dbReference type="EMBL" id="JAGINT010000001">
    <property type="protein sequence ID" value="MBP2349073.1"/>
    <property type="molecule type" value="Genomic_DNA"/>
</dbReference>
<keyword evidence="2" id="KW-1185">Reference proteome</keyword>
<organism evidence="1 2">
    <name type="scientific">Kribbella aluminosa</name>
    <dbReference type="NCBI Taxonomy" id="416017"/>
    <lineage>
        <taxon>Bacteria</taxon>
        <taxon>Bacillati</taxon>
        <taxon>Actinomycetota</taxon>
        <taxon>Actinomycetes</taxon>
        <taxon>Propionibacteriales</taxon>
        <taxon>Kribbellaceae</taxon>
        <taxon>Kribbella</taxon>
    </lineage>
</organism>
<protein>
    <submittedName>
        <fullName evidence="1">DNA-directed RNA polymerase subunit RPC12/RpoP</fullName>
    </submittedName>
</protein>
<proteinExistence type="predicted"/>
<dbReference type="Proteomes" id="UP000755585">
    <property type="component" value="Unassembled WGS sequence"/>
</dbReference>
<gene>
    <name evidence="1" type="ORF">JOF29_000156</name>
</gene>
<comment type="caution">
    <text evidence="1">The sequence shown here is derived from an EMBL/GenBank/DDBJ whole genome shotgun (WGS) entry which is preliminary data.</text>
</comment>
<evidence type="ECO:0000313" key="1">
    <source>
        <dbReference type="EMBL" id="MBP2349073.1"/>
    </source>
</evidence>
<dbReference type="GO" id="GO:0000428">
    <property type="term" value="C:DNA-directed RNA polymerase complex"/>
    <property type="evidence" value="ECO:0007669"/>
    <property type="project" value="UniProtKB-KW"/>
</dbReference>
<accession>A0ABS4UBU1</accession>